<protein>
    <submittedName>
        <fullName evidence="2">Uncharacterized protein</fullName>
    </submittedName>
</protein>
<name>A0A149PGF0_9BURK</name>
<evidence type="ECO:0000256" key="1">
    <source>
        <dbReference type="SAM" id="Phobius"/>
    </source>
</evidence>
<keyword evidence="1" id="KW-0472">Membrane</keyword>
<accession>A0A149PGF0</accession>
<feature type="transmembrane region" description="Helical" evidence="1">
    <location>
        <begin position="137"/>
        <end position="165"/>
    </location>
</feature>
<dbReference type="Proteomes" id="UP000075613">
    <property type="component" value="Unassembled WGS sequence"/>
</dbReference>
<evidence type="ECO:0000313" key="3">
    <source>
        <dbReference type="Proteomes" id="UP000075613"/>
    </source>
</evidence>
<feature type="transmembrane region" description="Helical" evidence="1">
    <location>
        <begin position="306"/>
        <end position="325"/>
    </location>
</feature>
<evidence type="ECO:0000313" key="2">
    <source>
        <dbReference type="EMBL" id="KXU84133.1"/>
    </source>
</evidence>
<dbReference type="RefSeq" id="WP_062133731.1">
    <property type="nucleotide sequence ID" value="NZ_LRBG01000037.1"/>
</dbReference>
<gene>
    <name evidence="2" type="ORF">CI15_26935</name>
</gene>
<feature type="transmembrane region" description="Helical" evidence="1">
    <location>
        <begin position="196"/>
        <end position="215"/>
    </location>
</feature>
<feature type="transmembrane region" description="Helical" evidence="1">
    <location>
        <begin position="84"/>
        <end position="103"/>
    </location>
</feature>
<sequence length="370" mass="40285">MRIVKVPGVIGRNASPGVSAAVWLILFIALCALSAAHESALPARFLLDAAGILQMMKSGASFEAFGDSFANLAWVFNFFGLRDFTISLLGFLAASFSMFFAIWRSGVTALKPAEFCLVAFWLVNQTVYIGLPSKEIVISILVLLLLFYSSSRAILPIFVVLAGLIAVYFRSYWGIVLSATVCLYLAPTGFRRPISLLLFSLFVFVVVAVGFQAALGEPLGFARQSVNEWRDVNDTASIIMPFIAGNGIVVGVANAAITLVTFIVPLRLIASGNAMQMLGGVGLCLTFGMLSFRYRAVATSYAARRGFERLCLCLLVSFVVTQAIFEPDYGSFLRHLSPISPLIVFFVLRLGLEPQRRVAAAPRALAHRRR</sequence>
<dbReference type="AlphaFoldDB" id="A0A149PGF0"/>
<feature type="transmembrane region" description="Helical" evidence="1">
    <location>
        <begin position="236"/>
        <end position="263"/>
    </location>
</feature>
<dbReference type="STRING" id="1399968.CI15_26935"/>
<feature type="transmembrane region" description="Helical" evidence="1">
    <location>
        <begin position="331"/>
        <end position="352"/>
    </location>
</feature>
<proteinExistence type="predicted"/>
<comment type="caution">
    <text evidence="2">The sequence shown here is derived from an EMBL/GenBank/DDBJ whole genome shotgun (WGS) entry which is preliminary data.</text>
</comment>
<reference evidence="2 3" key="1">
    <citation type="journal article" date="2015" name="Int. J. Syst. Evol. Microbiol.">
        <title>Burkholderia monticola sp. nov., isolated from mountain soil.</title>
        <authorList>
            <person name="Baek I."/>
            <person name="Seo B."/>
            <person name="Lee I."/>
            <person name="Yi H."/>
            <person name="Chun J."/>
        </authorList>
    </citation>
    <scope>NUCLEOTIDE SEQUENCE [LARGE SCALE GENOMIC DNA]</scope>
    <source>
        <strain evidence="2 3">JC2948</strain>
    </source>
</reference>
<keyword evidence="1" id="KW-0812">Transmembrane</keyword>
<organism evidence="2 3">
    <name type="scientific">Paraburkholderia monticola</name>
    <dbReference type="NCBI Taxonomy" id="1399968"/>
    <lineage>
        <taxon>Bacteria</taxon>
        <taxon>Pseudomonadati</taxon>
        <taxon>Pseudomonadota</taxon>
        <taxon>Betaproteobacteria</taxon>
        <taxon>Burkholderiales</taxon>
        <taxon>Burkholderiaceae</taxon>
        <taxon>Paraburkholderia</taxon>
    </lineage>
</organism>
<keyword evidence="1" id="KW-1133">Transmembrane helix</keyword>
<dbReference type="EMBL" id="LRBG01000037">
    <property type="protein sequence ID" value="KXU84133.1"/>
    <property type="molecule type" value="Genomic_DNA"/>
</dbReference>
<dbReference type="OrthoDB" id="9812433at2"/>
<keyword evidence="3" id="KW-1185">Reference proteome</keyword>
<feature type="transmembrane region" description="Helical" evidence="1">
    <location>
        <begin position="275"/>
        <end position="294"/>
    </location>
</feature>